<keyword evidence="3" id="KW-1185">Reference proteome</keyword>
<protein>
    <submittedName>
        <fullName evidence="2">Uncharacterized protein</fullName>
    </submittedName>
</protein>
<dbReference type="RefSeq" id="WP_310010478.1">
    <property type="nucleotide sequence ID" value="NZ_JAVDQT010000001.1"/>
</dbReference>
<accession>A0ABU1M5G2</accession>
<evidence type="ECO:0000313" key="2">
    <source>
        <dbReference type="EMBL" id="MDR6431280.1"/>
    </source>
</evidence>
<comment type="caution">
    <text evidence="2">The sequence shown here is derived from an EMBL/GenBank/DDBJ whole genome shotgun (WGS) entry which is preliminary data.</text>
</comment>
<dbReference type="EMBL" id="JAVDQT010000001">
    <property type="protein sequence ID" value="MDR6431280.1"/>
    <property type="molecule type" value="Genomic_DNA"/>
</dbReference>
<organism evidence="2 3">
    <name type="scientific">Brucella pseudogrignonensis</name>
    <dbReference type="NCBI Taxonomy" id="419475"/>
    <lineage>
        <taxon>Bacteria</taxon>
        <taxon>Pseudomonadati</taxon>
        <taxon>Pseudomonadota</taxon>
        <taxon>Alphaproteobacteria</taxon>
        <taxon>Hyphomicrobiales</taxon>
        <taxon>Brucellaceae</taxon>
        <taxon>Brucella/Ochrobactrum group</taxon>
        <taxon>Brucella</taxon>
    </lineage>
</organism>
<gene>
    <name evidence="2" type="ORF">J2782_000985</name>
</gene>
<proteinExistence type="predicted"/>
<keyword evidence="1" id="KW-0175">Coiled coil</keyword>
<evidence type="ECO:0000313" key="3">
    <source>
        <dbReference type="Proteomes" id="UP001184614"/>
    </source>
</evidence>
<feature type="coiled-coil region" evidence="1">
    <location>
        <begin position="28"/>
        <end position="83"/>
    </location>
</feature>
<dbReference type="Proteomes" id="UP001184614">
    <property type="component" value="Unassembled WGS sequence"/>
</dbReference>
<reference evidence="2 3" key="1">
    <citation type="submission" date="2023-07" db="EMBL/GenBank/DDBJ databases">
        <title>Sorghum-associated microbial communities from plants grown in Nebraska, USA.</title>
        <authorList>
            <person name="Schachtman D."/>
        </authorList>
    </citation>
    <scope>NUCLEOTIDE SEQUENCE [LARGE SCALE GENOMIC DNA]</scope>
    <source>
        <strain evidence="2 3">DS1730</strain>
    </source>
</reference>
<name>A0ABU1M5G2_9HYPH</name>
<evidence type="ECO:0000256" key="1">
    <source>
        <dbReference type="SAM" id="Coils"/>
    </source>
</evidence>
<sequence>MTMIQDLHAAISRRDWHAVEVAANRLRDANLEADNAALTARVKELEELVERVDGFAQKYFRHMKNTDQKNEALETQLAATEKALDAIAGYCDQGAEKWRQDHPNLSKLLSHPRVVSDNHKITILCQFARAAIEVKE</sequence>